<evidence type="ECO:0000256" key="1">
    <source>
        <dbReference type="SAM" id="Phobius"/>
    </source>
</evidence>
<dbReference type="Proteomes" id="UP001164472">
    <property type="component" value="Chromosome"/>
</dbReference>
<dbReference type="Pfam" id="PF04018">
    <property type="entry name" value="VCA0040-like"/>
    <property type="match status" value="1"/>
</dbReference>
<dbReference type="EMBL" id="CP101527">
    <property type="protein sequence ID" value="UZW76784.1"/>
    <property type="molecule type" value="Genomic_DNA"/>
</dbReference>
<dbReference type="KEGG" id="asem:NNL22_03280"/>
<reference evidence="2" key="1">
    <citation type="submission" date="2022-07" db="EMBL/GenBank/DDBJ databases">
        <title>Alkalimarinus sp. nov., isolated from gut of a Alitta virens.</title>
        <authorList>
            <person name="Yang A.I."/>
            <person name="Shin N.-R."/>
        </authorList>
    </citation>
    <scope>NUCLEOTIDE SEQUENCE</scope>
    <source>
        <strain evidence="2">FA028</strain>
    </source>
</reference>
<sequence>MGAADIVPGVSGGTIAFITGIYEELINSIKSVSWKTVVILKQQGIAAAWSSINGWFLLTLFSGILFSVFTLAKLISFLLVAYPEMLWSFFFGLVLASVWHISQQIKVWRWINIVPVLLGVLVAWGAGSATPAEVEATTLNLFLSGCLAICAMILPGVSGSFILLLLGMYSVILDAVKSLDIAVLAVFAGGCIVGLLTIANLLAWTFKRFHDYTLLVLTGFMIGALDKVWPWKETISFRTNSHGEQVPLLQSNVLPGTFETITGQPSQLGLALVSAASGIVIVLLLEKMGRSRH</sequence>
<feature type="transmembrane region" description="Helical" evidence="1">
    <location>
        <begin position="181"/>
        <end position="206"/>
    </location>
</feature>
<proteinExistence type="predicted"/>
<feature type="transmembrane region" description="Helical" evidence="1">
    <location>
        <begin position="46"/>
        <end position="69"/>
    </location>
</feature>
<name>A0A9E8HVW0_9ALTE</name>
<organism evidence="2 3">
    <name type="scientific">Alkalimarinus sediminis</name>
    <dbReference type="NCBI Taxonomy" id="1632866"/>
    <lineage>
        <taxon>Bacteria</taxon>
        <taxon>Pseudomonadati</taxon>
        <taxon>Pseudomonadota</taxon>
        <taxon>Gammaproteobacteria</taxon>
        <taxon>Alteromonadales</taxon>
        <taxon>Alteromonadaceae</taxon>
        <taxon>Alkalimarinus</taxon>
    </lineage>
</organism>
<feature type="transmembrane region" description="Helical" evidence="1">
    <location>
        <begin position="268"/>
        <end position="285"/>
    </location>
</feature>
<keyword evidence="1" id="KW-0472">Membrane</keyword>
<feature type="transmembrane region" description="Helical" evidence="1">
    <location>
        <begin position="110"/>
        <end position="129"/>
    </location>
</feature>
<feature type="transmembrane region" description="Helical" evidence="1">
    <location>
        <begin position="141"/>
        <end position="169"/>
    </location>
</feature>
<dbReference type="InterPro" id="IPR007163">
    <property type="entry name" value="VCA0040-like"/>
</dbReference>
<keyword evidence="1" id="KW-0812">Transmembrane</keyword>
<evidence type="ECO:0000313" key="3">
    <source>
        <dbReference type="Proteomes" id="UP001164472"/>
    </source>
</evidence>
<keyword evidence="3" id="KW-1185">Reference proteome</keyword>
<evidence type="ECO:0000313" key="2">
    <source>
        <dbReference type="EMBL" id="UZW76784.1"/>
    </source>
</evidence>
<dbReference type="PANTHER" id="PTHR37308:SF1">
    <property type="entry name" value="POLYPRENYL-PHOSPHATE TRANSPORTER"/>
    <property type="match status" value="1"/>
</dbReference>
<dbReference type="AlphaFoldDB" id="A0A9E8HVW0"/>
<feature type="transmembrane region" description="Helical" evidence="1">
    <location>
        <begin position="75"/>
        <end position="98"/>
    </location>
</feature>
<feature type="transmembrane region" description="Helical" evidence="1">
    <location>
        <begin position="6"/>
        <end position="25"/>
    </location>
</feature>
<accession>A0A9E8HVW0</accession>
<protein>
    <submittedName>
        <fullName evidence="2">DUF368 domain-containing protein</fullName>
    </submittedName>
</protein>
<dbReference type="PANTHER" id="PTHR37308">
    <property type="entry name" value="INTEGRAL MEMBRANE PROTEIN"/>
    <property type="match status" value="1"/>
</dbReference>
<gene>
    <name evidence="2" type="ORF">NNL22_03280</name>
</gene>
<keyword evidence="1" id="KW-1133">Transmembrane helix</keyword>